<dbReference type="PANTHER" id="PTHR46425:SF1">
    <property type="entry name" value="TRANSCRIPTION TERMINATION FACTOR RHO"/>
    <property type="match status" value="1"/>
</dbReference>
<keyword evidence="5 9" id="KW-0067">ATP-binding</keyword>
<feature type="region of interest" description="Disordered" evidence="12">
    <location>
        <begin position="42"/>
        <end position="305"/>
    </location>
</feature>
<dbReference type="PROSITE" id="PS51856">
    <property type="entry name" value="RHO_RNA_BD"/>
    <property type="match status" value="1"/>
</dbReference>
<protein>
    <recommendedName>
        <fullName evidence="9 10">Transcription termination factor Rho</fullName>
        <ecNumber evidence="9 10">3.6.4.-</ecNumber>
    </recommendedName>
    <alternativeName>
        <fullName evidence="9">ATP-dependent helicase Rho</fullName>
    </alternativeName>
</protein>
<comment type="caution">
    <text evidence="9">Lacks conserved residue(s) required for the propagation of feature annotation.</text>
</comment>
<reference evidence="14 15" key="1">
    <citation type="submission" date="2017-11" db="EMBL/GenBank/DDBJ databases">
        <title>Taxonomic description and genome sequences of Spirosoma HA7 sp. nov., isolated from pollen microhabitat of Corylus avellana.</title>
        <authorList>
            <person name="Ambika Manirajan B."/>
            <person name="Suarez C."/>
            <person name="Ratering S."/>
            <person name="Geissler-Plaum R."/>
            <person name="Cardinale M."/>
            <person name="Sylvia S."/>
        </authorList>
    </citation>
    <scope>NUCLEOTIDE SEQUENCE [LARGE SCALE GENOMIC DNA]</scope>
    <source>
        <strain evidence="14 15">HA7</strain>
    </source>
</reference>
<dbReference type="SMART" id="SM00357">
    <property type="entry name" value="CSP"/>
    <property type="match status" value="1"/>
</dbReference>
<dbReference type="HAMAP" id="MF_01884">
    <property type="entry name" value="Rho"/>
    <property type="match status" value="1"/>
</dbReference>
<feature type="region of interest" description="Disordered" evidence="12">
    <location>
        <begin position="318"/>
        <end position="373"/>
    </location>
</feature>
<dbReference type="NCBIfam" id="TIGR00767">
    <property type="entry name" value="rho"/>
    <property type="match status" value="1"/>
</dbReference>
<evidence type="ECO:0000313" key="14">
    <source>
        <dbReference type="EMBL" id="AUD01581.1"/>
    </source>
</evidence>
<dbReference type="InterPro" id="IPR041703">
    <property type="entry name" value="Rho_factor_ATP-bd"/>
</dbReference>
<dbReference type="GO" id="GO:0005829">
    <property type="term" value="C:cytosol"/>
    <property type="evidence" value="ECO:0007669"/>
    <property type="project" value="UniProtKB-ARBA"/>
</dbReference>
<evidence type="ECO:0000256" key="6">
    <source>
        <dbReference type="ARBA" id="ARBA00022884"/>
    </source>
</evidence>
<keyword evidence="1 9" id="KW-0806">Transcription termination</keyword>
<dbReference type="Proteomes" id="UP000232883">
    <property type="component" value="Chromosome"/>
</dbReference>
<evidence type="ECO:0000256" key="7">
    <source>
        <dbReference type="ARBA" id="ARBA00023015"/>
    </source>
</evidence>
<dbReference type="KEGG" id="spir:CWM47_06975"/>
<evidence type="ECO:0000259" key="13">
    <source>
        <dbReference type="PROSITE" id="PS51856"/>
    </source>
</evidence>
<dbReference type="Pfam" id="PF00006">
    <property type="entry name" value="ATP-synt_ab"/>
    <property type="match status" value="1"/>
</dbReference>
<dbReference type="InterPro" id="IPR011113">
    <property type="entry name" value="Rho_RNA-bd"/>
</dbReference>
<feature type="domain" description="Rho RNA-BD" evidence="13">
    <location>
        <begin position="392"/>
        <end position="468"/>
    </location>
</feature>
<evidence type="ECO:0000256" key="12">
    <source>
        <dbReference type="SAM" id="MobiDB-lite"/>
    </source>
</evidence>
<evidence type="ECO:0000256" key="9">
    <source>
        <dbReference type="HAMAP-Rule" id="MF_01884"/>
    </source>
</evidence>
<comment type="similarity">
    <text evidence="9 11">Belongs to the Rho family.</text>
</comment>
<feature type="compositionally biased region" description="Polar residues" evidence="12">
    <location>
        <begin position="318"/>
        <end position="327"/>
    </location>
</feature>
<feature type="compositionally biased region" description="Polar residues" evidence="12">
    <location>
        <begin position="238"/>
        <end position="253"/>
    </location>
</feature>
<dbReference type="GO" id="GO:0008186">
    <property type="term" value="F:ATP-dependent activity, acting on RNA"/>
    <property type="evidence" value="ECO:0007669"/>
    <property type="project" value="UniProtKB-UniRule"/>
</dbReference>
<dbReference type="InterPro" id="IPR036269">
    <property type="entry name" value="Rho_N_sf"/>
</dbReference>
<dbReference type="InterPro" id="IPR003593">
    <property type="entry name" value="AAA+_ATPase"/>
</dbReference>
<dbReference type="InterPro" id="IPR012340">
    <property type="entry name" value="NA-bd_OB-fold"/>
</dbReference>
<dbReference type="SUPFAM" id="SSF68912">
    <property type="entry name" value="Rho N-terminal domain-like"/>
    <property type="match status" value="1"/>
</dbReference>
<evidence type="ECO:0000256" key="10">
    <source>
        <dbReference type="NCBIfam" id="TIGR00767"/>
    </source>
</evidence>
<dbReference type="PANTHER" id="PTHR46425">
    <property type="entry name" value="TRANSCRIPTION TERMINATION FACTOR RHO"/>
    <property type="match status" value="1"/>
</dbReference>
<evidence type="ECO:0000256" key="11">
    <source>
        <dbReference type="PROSITE-ProRule" id="PRU01203"/>
    </source>
</evidence>
<sequence length="760" mass="84586">MLKKEELDMKLLSELHPIAEQFGIRNISKFTKEKLVYEIIKQESERPGPAPEEAAPAEEAPRRGKRTKAVPAPVTDEAQAQAADSVASQPVEPVESAPSTPTYTETEAPEAAKPVQRARRGREVVAQPTTATEPAVVADSSPVAPVAESTTPVAEPIAEPVSNENAPVETASETPQTDSQAPRLPRENRERTPNPNQRNSPFGQPVRNRNDGDGNSTPNDRNFRTNNPRNDRNGRPDLNQQRNPRPDGTSQGPRDQRPRFDANRDRTEGSRDSNQRRDQRPRTQRVVTDETGLNYGGQADEEFMTPTVVTEDNAANMRTTGQPATADSATTVEPSETSTETQEGQQQQPQSESGQPEQPAQPPQTQASREAQEYQNRIRRQYNQHIREFDGIIDNEGVLEIMQDGGYGFLRSADYNYLASPDDIYVSPSQIKLFGLKTGDTVRGAIRPPKEGEKYFALLRVSTVNGKTTEEIRDRIPFEYLTPLFPEEQLHLSNRPDNYSSRVLDLFAPIGKGQRGMIVAQPKTGKTVLLKEIANAITKNHPEVYLIVLLIDERPEEVTDMARSVNAEVISSTFDEQADRHVKVSSMVLEKAKRMVECGHDVVILLDSITRLARAYNTVVPSSGKILSGGVDANALHRPKRFFGAARNVENGGSLTIIATALIDTGSKMDEVIFEEFKGTGNMELQLDRKLANKRVYPAIDVMASGTRREDLLLDKETLQRVWILRKHMADMNPMESMDFLLGHMKGTRSNEEFLISMNR</sequence>
<dbReference type="GO" id="GO:0004386">
    <property type="term" value="F:helicase activity"/>
    <property type="evidence" value="ECO:0007669"/>
    <property type="project" value="UniProtKB-UniRule"/>
</dbReference>
<dbReference type="InterPro" id="IPR027417">
    <property type="entry name" value="P-loop_NTPase"/>
</dbReference>
<evidence type="ECO:0000256" key="4">
    <source>
        <dbReference type="ARBA" id="ARBA00022806"/>
    </source>
</evidence>
<dbReference type="InterPro" id="IPR011112">
    <property type="entry name" value="Rho-like_N"/>
</dbReference>
<comment type="subunit">
    <text evidence="9">Homohexamer. The homohexamer assembles into an open ring structure.</text>
</comment>
<dbReference type="EMBL" id="CP025096">
    <property type="protein sequence ID" value="AUD01581.1"/>
    <property type="molecule type" value="Genomic_DNA"/>
</dbReference>
<feature type="binding site" evidence="9">
    <location>
        <begin position="523"/>
        <end position="528"/>
    </location>
    <ligand>
        <name>ATP</name>
        <dbReference type="ChEBI" id="CHEBI:30616"/>
    </ligand>
</feature>
<evidence type="ECO:0000256" key="5">
    <source>
        <dbReference type="ARBA" id="ARBA00022840"/>
    </source>
</evidence>
<keyword evidence="4 9" id="KW-0347">Helicase</keyword>
<feature type="binding site" evidence="9">
    <location>
        <begin position="511"/>
        <end position="516"/>
    </location>
    <ligand>
        <name>ATP</name>
        <dbReference type="ChEBI" id="CHEBI:30616"/>
    </ligand>
</feature>
<dbReference type="NCBIfam" id="NF006886">
    <property type="entry name" value="PRK09376.1"/>
    <property type="match status" value="1"/>
</dbReference>
<dbReference type="InterPro" id="IPR000194">
    <property type="entry name" value="ATPase_F1/V1/A1_a/bsu_nucl-bd"/>
</dbReference>
<keyword evidence="7 9" id="KW-0805">Transcription regulation</keyword>
<evidence type="ECO:0000256" key="1">
    <source>
        <dbReference type="ARBA" id="ARBA00022472"/>
    </source>
</evidence>
<evidence type="ECO:0000313" key="15">
    <source>
        <dbReference type="Proteomes" id="UP000232883"/>
    </source>
</evidence>
<dbReference type="InterPro" id="IPR011129">
    <property type="entry name" value="CSD"/>
</dbReference>
<dbReference type="RefSeq" id="WP_100987302.1">
    <property type="nucleotide sequence ID" value="NZ_CP025096.1"/>
</dbReference>
<dbReference type="Pfam" id="PF07498">
    <property type="entry name" value="Rho_N"/>
    <property type="match status" value="1"/>
</dbReference>
<gene>
    <name evidence="9" type="primary">rho</name>
    <name evidence="14" type="ORF">CWM47_06975</name>
</gene>
<evidence type="ECO:0000256" key="2">
    <source>
        <dbReference type="ARBA" id="ARBA00022741"/>
    </source>
</evidence>
<dbReference type="Gene3D" id="2.40.50.140">
    <property type="entry name" value="Nucleic acid-binding proteins"/>
    <property type="match status" value="1"/>
</dbReference>
<dbReference type="EC" id="3.6.4.-" evidence="9 10"/>
<dbReference type="CDD" id="cd04459">
    <property type="entry name" value="Rho_CSD"/>
    <property type="match status" value="1"/>
</dbReference>
<organism evidence="14 15">
    <name type="scientific">Spirosoma pollinicola</name>
    <dbReference type="NCBI Taxonomy" id="2057025"/>
    <lineage>
        <taxon>Bacteria</taxon>
        <taxon>Pseudomonadati</taxon>
        <taxon>Bacteroidota</taxon>
        <taxon>Cytophagia</taxon>
        <taxon>Cytophagales</taxon>
        <taxon>Cytophagaceae</taxon>
        <taxon>Spirosoma</taxon>
    </lineage>
</organism>
<proteinExistence type="inferred from homology"/>
<dbReference type="AlphaFoldDB" id="A0A2K8YVD6"/>
<dbReference type="Gene3D" id="3.40.50.300">
    <property type="entry name" value="P-loop containing nucleotide triphosphate hydrolases"/>
    <property type="match status" value="1"/>
</dbReference>
<feature type="binding site" evidence="9">
    <location>
        <position position="554"/>
    </location>
    <ligand>
        <name>ATP</name>
        <dbReference type="ChEBI" id="CHEBI:30616"/>
    </ligand>
</feature>
<evidence type="ECO:0000256" key="3">
    <source>
        <dbReference type="ARBA" id="ARBA00022801"/>
    </source>
</evidence>
<dbReference type="GO" id="GO:0006353">
    <property type="term" value="P:DNA-templated transcription termination"/>
    <property type="evidence" value="ECO:0007669"/>
    <property type="project" value="UniProtKB-UniRule"/>
</dbReference>
<feature type="compositionally biased region" description="Low complexity" evidence="12">
    <location>
        <begin position="78"/>
        <end position="114"/>
    </location>
</feature>
<keyword evidence="8 9" id="KW-0804">Transcription</keyword>
<feature type="compositionally biased region" description="Low complexity" evidence="12">
    <location>
        <begin position="328"/>
        <end position="368"/>
    </location>
</feature>
<name>A0A2K8YVD6_9BACT</name>
<keyword evidence="2 9" id="KW-0547">Nucleotide-binding</keyword>
<dbReference type="CDD" id="cd01128">
    <property type="entry name" value="rho_factor_C"/>
    <property type="match status" value="1"/>
</dbReference>
<dbReference type="GO" id="GO:0005524">
    <property type="term" value="F:ATP binding"/>
    <property type="evidence" value="ECO:0007669"/>
    <property type="project" value="UniProtKB-UniRule"/>
</dbReference>
<dbReference type="OrthoDB" id="9805197at2"/>
<comment type="function">
    <text evidence="9">Facilitates transcription termination by a mechanism that involves Rho binding to the nascent RNA, activation of Rho's RNA-dependent ATPase activity, and release of the mRNA from the DNA template.</text>
</comment>
<dbReference type="SUPFAM" id="SSF50249">
    <property type="entry name" value="Nucleic acid-binding proteins"/>
    <property type="match status" value="1"/>
</dbReference>
<dbReference type="GO" id="GO:0016787">
    <property type="term" value="F:hydrolase activity"/>
    <property type="evidence" value="ECO:0007669"/>
    <property type="project" value="UniProtKB-KW"/>
</dbReference>
<dbReference type="SUPFAM" id="SSF52540">
    <property type="entry name" value="P-loop containing nucleoside triphosphate hydrolases"/>
    <property type="match status" value="1"/>
</dbReference>
<dbReference type="SMART" id="SM00382">
    <property type="entry name" value="AAA"/>
    <property type="match status" value="1"/>
</dbReference>
<dbReference type="GO" id="GO:0003723">
    <property type="term" value="F:RNA binding"/>
    <property type="evidence" value="ECO:0007669"/>
    <property type="project" value="UniProtKB-UniRule"/>
</dbReference>
<keyword evidence="3 9" id="KW-0378">Hydrolase</keyword>
<feature type="compositionally biased region" description="Polar residues" evidence="12">
    <location>
        <begin position="171"/>
        <end position="180"/>
    </location>
</feature>
<keyword evidence="6 9" id="KW-0694">RNA-binding</keyword>
<feature type="compositionally biased region" description="Polar residues" evidence="12">
    <location>
        <begin position="193"/>
        <end position="202"/>
    </location>
</feature>
<feature type="compositionally biased region" description="Low complexity" evidence="12">
    <location>
        <begin position="133"/>
        <end position="149"/>
    </location>
</feature>
<dbReference type="InterPro" id="IPR004665">
    <property type="entry name" value="Term_rho"/>
</dbReference>
<keyword evidence="15" id="KW-1185">Reference proteome</keyword>
<evidence type="ECO:0000256" key="8">
    <source>
        <dbReference type="ARBA" id="ARBA00023163"/>
    </source>
</evidence>
<accession>A0A2K8YVD6</accession>
<dbReference type="SMART" id="SM00959">
    <property type="entry name" value="Rho_N"/>
    <property type="match status" value="1"/>
</dbReference>
<dbReference type="Pfam" id="PF07497">
    <property type="entry name" value="Rho_RNA_bind"/>
    <property type="match status" value="1"/>
</dbReference>
<feature type="compositionally biased region" description="Basic and acidic residues" evidence="12">
    <location>
        <begin position="254"/>
        <end position="281"/>
    </location>
</feature>